<proteinExistence type="predicted"/>
<dbReference type="EMBL" id="BK014763">
    <property type="protein sequence ID" value="DAD74688.1"/>
    <property type="molecule type" value="Genomic_DNA"/>
</dbReference>
<name>A0A8S5LXR2_9CAUD</name>
<organism evidence="1">
    <name type="scientific">Siphoviridae sp. ctOOe6</name>
    <dbReference type="NCBI Taxonomy" id="2826309"/>
    <lineage>
        <taxon>Viruses</taxon>
        <taxon>Duplodnaviria</taxon>
        <taxon>Heunggongvirae</taxon>
        <taxon>Uroviricota</taxon>
        <taxon>Caudoviricetes</taxon>
    </lineage>
</organism>
<evidence type="ECO:0000313" key="1">
    <source>
        <dbReference type="EMBL" id="DAD74688.1"/>
    </source>
</evidence>
<reference evidence="1" key="1">
    <citation type="journal article" date="2021" name="Proc. Natl. Acad. Sci. U.S.A.">
        <title>A Catalog of Tens of Thousands of Viruses from Human Metagenomes Reveals Hidden Associations with Chronic Diseases.</title>
        <authorList>
            <person name="Tisza M.J."/>
            <person name="Buck C.B."/>
        </authorList>
    </citation>
    <scope>NUCLEOTIDE SEQUENCE</scope>
    <source>
        <strain evidence="1">CtOOe6</strain>
    </source>
</reference>
<sequence>MLDKLEGSGRFTIGEAMLLKKRYFSRMPLEYLFVHTASKP</sequence>
<accession>A0A8S5LXR2</accession>
<protein>
    <submittedName>
        <fullName evidence="1">Uncharacterized protein</fullName>
    </submittedName>
</protein>